<accession>A0A133KPA2</accession>
<organism evidence="1 2">
    <name type="scientific">Heyndrickxia coagulans</name>
    <name type="common">Weizmannia coagulans</name>
    <dbReference type="NCBI Taxonomy" id="1398"/>
    <lineage>
        <taxon>Bacteria</taxon>
        <taxon>Bacillati</taxon>
        <taxon>Bacillota</taxon>
        <taxon>Bacilli</taxon>
        <taxon>Bacillales</taxon>
        <taxon>Bacillaceae</taxon>
        <taxon>Heyndrickxia</taxon>
    </lineage>
</organism>
<comment type="caution">
    <text evidence="1">The sequence shown here is derived from an EMBL/GenBank/DDBJ whole genome shotgun (WGS) entry which is preliminary data.</text>
</comment>
<dbReference type="AlphaFoldDB" id="A0A133KPA2"/>
<dbReference type="Proteomes" id="UP000070376">
    <property type="component" value="Unassembled WGS sequence"/>
</dbReference>
<name>A0A133KPA2_HEYCO</name>
<reference evidence="2" key="1">
    <citation type="submission" date="2016-01" db="EMBL/GenBank/DDBJ databases">
        <authorList>
            <person name="Mitreva M."/>
            <person name="Pepin K.H."/>
            <person name="Mihindukulasuriya K.A."/>
            <person name="Fulton R."/>
            <person name="Fronick C."/>
            <person name="O'Laughlin M."/>
            <person name="Miner T."/>
            <person name="Herter B."/>
            <person name="Rosa B.A."/>
            <person name="Cordes M."/>
            <person name="Tomlinson C."/>
            <person name="Wollam A."/>
            <person name="Palsikar V.B."/>
            <person name="Mardis E.R."/>
            <person name="Wilson R.K."/>
        </authorList>
    </citation>
    <scope>NUCLEOTIDE SEQUENCE [LARGE SCALE GENOMIC DNA]</scope>
    <source>
        <strain evidence="2">GED7749B</strain>
    </source>
</reference>
<sequence>MTRRRSIELSADASRLPHTAVCFSTNRRGDPADKGKSMWEEKTDQKFYKNFKR</sequence>
<dbReference type="EMBL" id="LRPN01000075">
    <property type="protein sequence ID" value="KWZ81404.1"/>
    <property type="molecule type" value="Genomic_DNA"/>
</dbReference>
<evidence type="ECO:0000313" key="2">
    <source>
        <dbReference type="Proteomes" id="UP000070376"/>
    </source>
</evidence>
<evidence type="ECO:0000313" key="1">
    <source>
        <dbReference type="EMBL" id="KWZ81404.1"/>
    </source>
</evidence>
<protein>
    <submittedName>
        <fullName evidence="1">Uncharacterized protein</fullName>
    </submittedName>
</protein>
<gene>
    <name evidence="1" type="ORF">HMPREF3213_02008</name>
</gene>
<proteinExistence type="predicted"/>